<comment type="similarity">
    <text evidence="4">In the C-terminal section; belongs to the TrpB family.</text>
</comment>
<comment type="similarity">
    <text evidence="5">In the N-terminal section; belongs to the TrpA family.</text>
</comment>
<dbReference type="HAMAP" id="MF_00133">
    <property type="entry name" value="Trp_synth_beta"/>
    <property type="match status" value="1"/>
</dbReference>
<keyword evidence="10" id="KW-0663">Pyridoxal phosphate</keyword>
<gene>
    <name evidence="16" type="ORF">JKP88DRAFT_187159</name>
</gene>
<comment type="cofactor">
    <cofactor evidence="1">
        <name>pyridoxal 5'-phosphate</name>
        <dbReference type="ChEBI" id="CHEBI:597326"/>
    </cofactor>
</comment>
<evidence type="ECO:0000256" key="6">
    <source>
        <dbReference type="ARBA" id="ARBA00012043"/>
    </source>
</evidence>
<dbReference type="UniPathway" id="UPA00035">
    <property type="reaction ID" value="UER00044"/>
</dbReference>
<dbReference type="SUPFAM" id="SSF53686">
    <property type="entry name" value="Tryptophan synthase beta subunit-like PLP-dependent enzymes"/>
    <property type="match status" value="1"/>
</dbReference>
<dbReference type="Pfam" id="PF00290">
    <property type="entry name" value="Trp_syntA"/>
    <property type="match status" value="1"/>
</dbReference>
<evidence type="ECO:0000256" key="11">
    <source>
        <dbReference type="ARBA" id="ARBA00023141"/>
    </source>
</evidence>
<keyword evidence="8" id="KW-0028">Amino-acid biosynthesis</keyword>
<keyword evidence="17" id="KW-1185">Reference proteome</keyword>
<feature type="signal peptide" evidence="14">
    <location>
        <begin position="1"/>
        <end position="18"/>
    </location>
</feature>
<dbReference type="FunFam" id="3.20.20.70:FF:000037">
    <property type="entry name" value="Tryptophan synthase alpha chain"/>
    <property type="match status" value="1"/>
</dbReference>
<keyword evidence="14" id="KW-0732">Signal</keyword>
<evidence type="ECO:0000256" key="5">
    <source>
        <dbReference type="ARBA" id="ARBA00006095"/>
    </source>
</evidence>
<evidence type="ECO:0000256" key="13">
    <source>
        <dbReference type="ARBA" id="ARBA00049047"/>
    </source>
</evidence>
<evidence type="ECO:0000259" key="15">
    <source>
        <dbReference type="Pfam" id="PF00291"/>
    </source>
</evidence>
<dbReference type="NCBIfam" id="TIGR00262">
    <property type="entry name" value="trpA"/>
    <property type="match status" value="1"/>
</dbReference>
<evidence type="ECO:0000313" key="16">
    <source>
        <dbReference type="EMBL" id="KAG5180854.1"/>
    </source>
</evidence>
<evidence type="ECO:0000313" key="17">
    <source>
        <dbReference type="Proteomes" id="UP000664859"/>
    </source>
</evidence>
<dbReference type="InterPro" id="IPR011060">
    <property type="entry name" value="RibuloseP-bd_barrel"/>
</dbReference>
<dbReference type="InterPro" id="IPR006653">
    <property type="entry name" value="Trp_synth_b_CS"/>
</dbReference>
<dbReference type="GO" id="GO:0004834">
    <property type="term" value="F:tryptophan synthase activity"/>
    <property type="evidence" value="ECO:0007669"/>
    <property type="project" value="UniProtKB-EC"/>
</dbReference>
<evidence type="ECO:0000256" key="12">
    <source>
        <dbReference type="ARBA" id="ARBA00023239"/>
    </source>
</evidence>
<evidence type="ECO:0000256" key="14">
    <source>
        <dbReference type="SAM" id="SignalP"/>
    </source>
</evidence>
<feature type="chain" id="PRO_5032594711" description="Tryptophan synthase" evidence="14">
    <location>
        <begin position="19"/>
        <end position="760"/>
    </location>
</feature>
<comment type="function">
    <text evidence="2">The alpha subunit is responsible for the aldol cleavage of indoleglycerol phosphate to indole and glyceraldehyde 3-phosphate.</text>
</comment>
<keyword evidence="11" id="KW-0057">Aromatic amino acid biosynthesis</keyword>
<dbReference type="EMBL" id="JAFCMP010000357">
    <property type="protein sequence ID" value="KAG5180854.1"/>
    <property type="molecule type" value="Genomic_DNA"/>
</dbReference>
<dbReference type="InterPro" id="IPR002028">
    <property type="entry name" value="Trp_synthase_suA"/>
</dbReference>
<reference evidence="16" key="1">
    <citation type="submission" date="2021-02" db="EMBL/GenBank/DDBJ databases">
        <title>First Annotated Genome of the Yellow-green Alga Tribonema minus.</title>
        <authorList>
            <person name="Mahan K.M."/>
        </authorList>
    </citation>
    <scope>NUCLEOTIDE SEQUENCE</scope>
    <source>
        <strain evidence="16">UTEX B ZZ1240</strain>
    </source>
</reference>
<dbReference type="CDD" id="cd06446">
    <property type="entry name" value="Trp-synth_B"/>
    <property type="match status" value="1"/>
</dbReference>
<comment type="catalytic activity">
    <reaction evidence="13">
        <text>(1S,2R)-1-C-(indol-3-yl)glycerol 3-phosphate + L-serine = D-glyceraldehyde 3-phosphate + L-tryptophan + H2O</text>
        <dbReference type="Rhea" id="RHEA:10532"/>
        <dbReference type="ChEBI" id="CHEBI:15377"/>
        <dbReference type="ChEBI" id="CHEBI:33384"/>
        <dbReference type="ChEBI" id="CHEBI:57912"/>
        <dbReference type="ChEBI" id="CHEBI:58866"/>
        <dbReference type="ChEBI" id="CHEBI:59776"/>
        <dbReference type="EC" id="4.2.1.20"/>
    </reaction>
</comment>
<dbReference type="OrthoDB" id="1716816at2759"/>
<keyword evidence="12" id="KW-0456">Lyase</keyword>
<sequence length="760" mass="81240">MVCCKVATVACLLSVCSTAPAFQLRPSGLVAAGAALKQTSAASRASGAIFTSASKRQLTRGLSMVSAEPPAKVGVNTRLSNVFKGVEETGKAAFIPYLTAGYPKADDTVDLLLGLQEGGADVIELGVPFTDPQADGATIQRTNQVALKNKIRLSDCLRYVKEARSKGLTTPVVLMGYLNPFLAYGLDKLMADVKEAGADGFIVVDLLPDEAGDFVTKCRANQLSFIPLVSPTTTDDRLPYVTSAADTFVYCVSVTGVTGARTGLPDDLKQFVARIRSKTDKPLAVGFGISQPEHVNGVAELADGVVCGSAIMNAIDKISPDASSADKRAHIKAFTQSLTQGLKDGQMSYTHTGAEETSDAYAAADMKAAYFGAFGGRYIPETLVEAHRELEQAYAEAQADPKFHEEIAWYRKEYIGGPTVMYHAKRLSEQLGGAQIWLKREELAHTGAHKINNAVGQALLAKRIGKKRIIAETGAGQHGVATATVCALLGMECIVYMGEVDCERQKLNVFRMNMLGAKVVPVTSGSRTLKDAINEAMRDWVTNVRDTHYLIGSAIGPHPFPTIVRDFQSVIGKESREQMLEKTGRLPDYVIACVGGGSNAIGMFHPFVKDVEEGSVKLIGVEAGGEGMDALNSATLTMGKPGVLHGTRTYLLQDKDGQIPETHSISAGLDYPGVGPEHAWLKDSGRADYVAVTDKQALEGLQTLARTEGLISALEPSHAIYHGMQLAKTLPKDKIVLINMCGRGDKDMHTVAKYLGVQVD</sequence>
<dbReference type="CDD" id="cd04724">
    <property type="entry name" value="Tryptophan_synthase_alpha"/>
    <property type="match status" value="1"/>
</dbReference>
<organism evidence="16 17">
    <name type="scientific">Tribonema minus</name>
    <dbReference type="NCBI Taxonomy" id="303371"/>
    <lineage>
        <taxon>Eukaryota</taxon>
        <taxon>Sar</taxon>
        <taxon>Stramenopiles</taxon>
        <taxon>Ochrophyta</taxon>
        <taxon>PX clade</taxon>
        <taxon>Xanthophyceae</taxon>
        <taxon>Tribonematales</taxon>
        <taxon>Tribonemataceae</taxon>
        <taxon>Tribonema</taxon>
    </lineage>
</organism>
<dbReference type="PROSITE" id="PS00168">
    <property type="entry name" value="TRP_SYNTHASE_BETA"/>
    <property type="match status" value="1"/>
</dbReference>
<dbReference type="InterPro" id="IPR006654">
    <property type="entry name" value="Trp_synth_beta"/>
</dbReference>
<evidence type="ECO:0000256" key="7">
    <source>
        <dbReference type="ARBA" id="ARBA00018724"/>
    </source>
</evidence>
<evidence type="ECO:0000256" key="8">
    <source>
        <dbReference type="ARBA" id="ARBA00022605"/>
    </source>
</evidence>
<dbReference type="NCBIfam" id="TIGR00263">
    <property type="entry name" value="trpB"/>
    <property type="match status" value="1"/>
</dbReference>
<evidence type="ECO:0000256" key="4">
    <source>
        <dbReference type="ARBA" id="ARBA00005761"/>
    </source>
</evidence>
<dbReference type="GO" id="GO:0005737">
    <property type="term" value="C:cytoplasm"/>
    <property type="evidence" value="ECO:0007669"/>
    <property type="project" value="TreeGrafter"/>
</dbReference>
<name>A0A835YTN0_9STRA</name>
<evidence type="ECO:0000256" key="2">
    <source>
        <dbReference type="ARBA" id="ARBA00003365"/>
    </source>
</evidence>
<protein>
    <recommendedName>
        <fullName evidence="7">Tryptophan synthase</fullName>
        <ecNumber evidence="6">4.2.1.20</ecNumber>
    </recommendedName>
</protein>
<dbReference type="AlphaFoldDB" id="A0A835YTN0"/>
<dbReference type="HAMAP" id="MF_00131">
    <property type="entry name" value="Trp_synth_alpha"/>
    <property type="match status" value="1"/>
</dbReference>
<dbReference type="PANTHER" id="PTHR48077">
    <property type="entry name" value="TRYPTOPHAN SYNTHASE-RELATED"/>
    <property type="match status" value="1"/>
</dbReference>
<dbReference type="Pfam" id="PF00291">
    <property type="entry name" value="PALP"/>
    <property type="match status" value="1"/>
</dbReference>
<dbReference type="Gene3D" id="3.20.20.70">
    <property type="entry name" value="Aldolase class I"/>
    <property type="match status" value="1"/>
</dbReference>
<dbReference type="InterPro" id="IPR013785">
    <property type="entry name" value="Aldolase_TIM"/>
</dbReference>
<comment type="caution">
    <text evidence="16">The sequence shown here is derived from an EMBL/GenBank/DDBJ whole genome shotgun (WGS) entry which is preliminary data.</text>
</comment>
<dbReference type="InterPro" id="IPR036052">
    <property type="entry name" value="TrpB-like_PALP_sf"/>
</dbReference>
<dbReference type="Gene3D" id="3.40.50.1100">
    <property type="match status" value="2"/>
</dbReference>
<comment type="pathway">
    <text evidence="3">Amino-acid biosynthesis; L-tryptophan biosynthesis; L-tryptophan from chorismate: step 5/5.</text>
</comment>
<dbReference type="InterPro" id="IPR023026">
    <property type="entry name" value="Trp_synth_beta/beta-like"/>
</dbReference>
<accession>A0A835YTN0</accession>
<proteinExistence type="inferred from homology"/>
<dbReference type="EC" id="4.2.1.20" evidence="6"/>
<evidence type="ECO:0000256" key="10">
    <source>
        <dbReference type="ARBA" id="ARBA00022898"/>
    </source>
</evidence>
<keyword evidence="9" id="KW-0822">Tryptophan biosynthesis</keyword>
<dbReference type="InterPro" id="IPR001926">
    <property type="entry name" value="TrpB-like_PALP"/>
</dbReference>
<evidence type="ECO:0000256" key="9">
    <source>
        <dbReference type="ARBA" id="ARBA00022822"/>
    </source>
</evidence>
<dbReference type="FunFam" id="3.40.50.1100:FF:000001">
    <property type="entry name" value="Tryptophan synthase beta chain"/>
    <property type="match status" value="1"/>
</dbReference>
<dbReference type="SUPFAM" id="SSF51366">
    <property type="entry name" value="Ribulose-phoshate binding barrel"/>
    <property type="match status" value="1"/>
</dbReference>
<dbReference type="PANTHER" id="PTHR48077:SF3">
    <property type="entry name" value="TRYPTOPHAN SYNTHASE"/>
    <property type="match status" value="1"/>
</dbReference>
<evidence type="ECO:0000256" key="1">
    <source>
        <dbReference type="ARBA" id="ARBA00001933"/>
    </source>
</evidence>
<evidence type="ECO:0000256" key="3">
    <source>
        <dbReference type="ARBA" id="ARBA00004733"/>
    </source>
</evidence>
<feature type="domain" description="Tryptophan synthase beta chain-like PALP" evidence="15">
    <location>
        <begin position="415"/>
        <end position="742"/>
    </location>
</feature>
<dbReference type="FunFam" id="3.40.50.1100:FF:000004">
    <property type="entry name" value="Tryptophan synthase beta chain"/>
    <property type="match status" value="1"/>
</dbReference>
<dbReference type="Proteomes" id="UP000664859">
    <property type="component" value="Unassembled WGS sequence"/>
</dbReference>